<dbReference type="EMBL" id="CP045143">
    <property type="protein sequence ID" value="QFR23081.1"/>
    <property type="molecule type" value="Genomic_DNA"/>
</dbReference>
<proteinExistence type="predicted"/>
<dbReference type="RefSeq" id="WP_152260507.1">
    <property type="nucleotide sequence ID" value="NZ_CP045143.1"/>
</dbReference>
<name>A0A5P8M4P8_9LACO</name>
<protein>
    <submittedName>
        <fullName evidence="1">Uncharacterized protein</fullName>
    </submittedName>
</protein>
<dbReference type="KEGG" id="lhb:D1010_06490"/>
<sequence>MKTDEEHLATLLNWRNRIVLLRILAGASADLDDMLRIADHKIAELVNRHQVNIALDPWQKAGVAHA</sequence>
<dbReference type="Proteomes" id="UP000326779">
    <property type="component" value="Chromosome"/>
</dbReference>
<evidence type="ECO:0000313" key="2">
    <source>
        <dbReference type="Proteomes" id="UP000326779"/>
    </source>
</evidence>
<accession>A0A5P8M4P8</accession>
<organism evidence="1 2">
    <name type="scientific">Schleiferilactobacillus harbinensis</name>
    <dbReference type="NCBI Taxonomy" id="304207"/>
    <lineage>
        <taxon>Bacteria</taxon>
        <taxon>Bacillati</taxon>
        <taxon>Bacillota</taxon>
        <taxon>Bacilli</taxon>
        <taxon>Lactobacillales</taxon>
        <taxon>Lactobacillaceae</taxon>
        <taxon>Schleiferilactobacillus</taxon>
    </lineage>
</organism>
<evidence type="ECO:0000313" key="1">
    <source>
        <dbReference type="EMBL" id="QFR23081.1"/>
    </source>
</evidence>
<reference evidence="1 2" key="1">
    <citation type="submission" date="2019-10" db="EMBL/GenBank/DDBJ databases">
        <title>The completed genome of Lactobacillus harbinensis M1.</title>
        <authorList>
            <person name="Zheng Y."/>
        </authorList>
    </citation>
    <scope>NUCLEOTIDE SEQUENCE [LARGE SCALE GENOMIC DNA]</scope>
    <source>
        <strain evidence="1 2">M1</strain>
    </source>
</reference>
<gene>
    <name evidence="1" type="ORF">D1010_06490</name>
</gene>
<dbReference type="AlphaFoldDB" id="A0A5P8M4P8"/>